<evidence type="ECO:0000256" key="6">
    <source>
        <dbReference type="HAMAP-Rule" id="MF_01216"/>
    </source>
</evidence>
<evidence type="ECO:0000256" key="3">
    <source>
        <dbReference type="ARBA" id="ARBA00023002"/>
    </source>
</evidence>
<dbReference type="Pfam" id="PF02525">
    <property type="entry name" value="Flavodoxin_2"/>
    <property type="match status" value="1"/>
</dbReference>
<reference evidence="8 9" key="1">
    <citation type="submission" date="2019-03" db="EMBL/GenBank/DDBJ databases">
        <title>Genomic Encyclopedia of Type Strains, Phase IV (KMG-IV): sequencing the most valuable type-strain genomes for metagenomic binning, comparative biology and taxonomic classification.</title>
        <authorList>
            <person name="Goeker M."/>
        </authorList>
    </citation>
    <scope>NUCLEOTIDE SEQUENCE [LARGE SCALE GENOMIC DNA]</scope>
    <source>
        <strain evidence="8 9">DSM 28867</strain>
    </source>
</reference>
<evidence type="ECO:0000259" key="7">
    <source>
        <dbReference type="Pfam" id="PF02525"/>
    </source>
</evidence>
<comment type="function">
    <text evidence="6">Also exhibits azoreductase activity. Catalyzes the reductive cleavage of the azo bond in aromatic azo compounds to the corresponding amines.</text>
</comment>
<evidence type="ECO:0000313" key="8">
    <source>
        <dbReference type="EMBL" id="TDW08852.1"/>
    </source>
</evidence>
<dbReference type="RefSeq" id="WP_134171373.1">
    <property type="nucleotide sequence ID" value="NZ_SODD01000066.1"/>
</dbReference>
<protein>
    <recommendedName>
        <fullName evidence="6">FMN dependent NADH:quinone oxidoreductase</fullName>
        <ecNumber evidence="6">1.6.5.-</ecNumber>
    </recommendedName>
    <alternativeName>
        <fullName evidence="6">Azo-dye reductase</fullName>
    </alternativeName>
    <alternativeName>
        <fullName evidence="6">FMN-dependent NADH-azo compound oxidoreductase</fullName>
    </alternativeName>
    <alternativeName>
        <fullName evidence="6">FMN-dependent NADH-azoreductase</fullName>
        <ecNumber evidence="6">1.7.1.17</ecNumber>
    </alternativeName>
</protein>
<evidence type="ECO:0000256" key="4">
    <source>
        <dbReference type="ARBA" id="ARBA00023027"/>
    </source>
</evidence>
<organism evidence="8 9">
    <name type="scientific">Breznakia blatticola</name>
    <dbReference type="NCBI Taxonomy" id="1754012"/>
    <lineage>
        <taxon>Bacteria</taxon>
        <taxon>Bacillati</taxon>
        <taxon>Bacillota</taxon>
        <taxon>Erysipelotrichia</taxon>
        <taxon>Erysipelotrichales</taxon>
        <taxon>Erysipelotrichaceae</taxon>
        <taxon>Breznakia</taxon>
    </lineage>
</organism>
<comment type="similarity">
    <text evidence="6">Belongs to the azoreductase type 1 family.</text>
</comment>
<evidence type="ECO:0000256" key="2">
    <source>
        <dbReference type="ARBA" id="ARBA00022643"/>
    </source>
</evidence>
<dbReference type="InterPro" id="IPR050104">
    <property type="entry name" value="FMN-dep_NADH:Q_OxRdtase_AzoR1"/>
</dbReference>
<keyword evidence="2 6" id="KW-0288">FMN</keyword>
<dbReference type="GO" id="GO:0009055">
    <property type="term" value="F:electron transfer activity"/>
    <property type="evidence" value="ECO:0007669"/>
    <property type="project" value="UniProtKB-UniRule"/>
</dbReference>
<dbReference type="Proteomes" id="UP000294743">
    <property type="component" value="Unassembled WGS sequence"/>
</dbReference>
<gene>
    <name evidence="6" type="primary">azoR</name>
    <name evidence="8" type="ORF">EDD63_1663</name>
</gene>
<dbReference type="GO" id="GO:0010181">
    <property type="term" value="F:FMN binding"/>
    <property type="evidence" value="ECO:0007669"/>
    <property type="project" value="UniProtKB-UniRule"/>
</dbReference>
<dbReference type="EC" id="1.7.1.17" evidence="6"/>
<evidence type="ECO:0000256" key="5">
    <source>
        <dbReference type="ARBA" id="ARBA00048542"/>
    </source>
</evidence>
<comment type="caution">
    <text evidence="6">Lacks conserved residue(s) required for the propagation of feature annotation.</text>
</comment>
<comment type="catalytic activity">
    <reaction evidence="5">
        <text>N,N-dimethyl-1,4-phenylenediamine + anthranilate + 2 NAD(+) = 2-(4-dimethylaminophenyl)diazenylbenzoate + 2 NADH + 2 H(+)</text>
        <dbReference type="Rhea" id="RHEA:55872"/>
        <dbReference type="ChEBI" id="CHEBI:15378"/>
        <dbReference type="ChEBI" id="CHEBI:15783"/>
        <dbReference type="ChEBI" id="CHEBI:16567"/>
        <dbReference type="ChEBI" id="CHEBI:57540"/>
        <dbReference type="ChEBI" id="CHEBI:57945"/>
        <dbReference type="ChEBI" id="CHEBI:71579"/>
        <dbReference type="EC" id="1.7.1.17"/>
    </reaction>
    <physiologicalReaction direction="right-to-left" evidence="5">
        <dbReference type="Rhea" id="RHEA:55874"/>
    </physiologicalReaction>
</comment>
<comment type="function">
    <text evidence="6">Quinone reductase that provides resistance to thiol-specific stress caused by electrophilic quinones.</text>
</comment>
<dbReference type="SUPFAM" id="SSF52218">
    <property type="entry name" value="Flavoproteins"/>
    <property type="match status" value="1"/>
</dbReference>
<dbReference type="GO" id="GO:0016655">
    <property type="term" value="F:oxidoreductase activity, acting on NAD(P)H, quinone or similar compound as acceptor"/>
    <property type="evidence" value="ECO:0007669"/>
    <property type="project" value="InterPro"/>
</dbReference>
<comment type="caution">
    <text evidence="8">The sequence shown here is derived from an EMBL/GenBank/DDBJ whole genome shotgun (WGS) entry which is preliminary data.</text>
</comment>
<proteinExistence type="inferred from homology"/>
<dbReference type="AlphaFoldDB" id="A0A4R7Z895"/>
<sequence>MAKVLYIKANPKPVDQSVTFQMSEAFVDTYKKEHPEDEITTIDLYNEDIRFLSEEDLGNMFGGKDFDIRERAKQFAEADKYIIAAPLWNLSIPAILKAYIDYVMFVGISFKYTVTGPVGLLDNKKAVYLVARGGDYTTPQMADIEMGERYLRTVLGFMDIKDIETIACENTNVLLGDALTDAIHTSVEQAKKSAKSF</sequence>
<dbReference type="PANTHER" id="PTHR43741">
    <property type="entry name" value="FMN-DEPENDENT NADH-AZOREDUCTASE 1"/>
    <property type="match status" value="1"/>
</dbReference>
<comment type="subunit">
    <text evidence="6">Homodimer.</text>
</comment>
<keyword evidence="3 6" id="KW-0560">Oxidoreductase</keyword>
<accession>A0A4R7Z895</accession>
<dbReference type="InterPro" id="IPR029039">
    <property type="entry name" value="Flavoprotein-like_sf"/>
</dbReference>
<dbReference type="HAMAP" id="MF_01216">
    <property type="entry name" value="Azoreductase_type1"/>
    <property type="match status" value="1"/>
</dbReference>
<name>A0A4R7Z895_9FIRM</name>
<keyword evidence="1 6" id="KW-0285">Flavoprotein</keyword>
<dbReference type="EC" id="1.6.5.-" evidence="6"/>
<dbReference type="InterPro" id="IPR003680">
    <property type="entry name" value="Flavodoxin_fold"/>
</dbReference>
<evidence type="ECO:0000256" key="1">
    <source>
        <dbReference type="ARBA" id="ARBA00022630"/>
    </source>
</evidence>
<keyword evidence="9" id="KW-1185">Reference proteome</keyword>
<keyword evidence="4 6" id="KW-0520">NAD</keyword>
<feature type="domain" description="Flavodoxin-like fold" evidence="7">
    <location>
        <begin position="3"/>
        <end position="191"/>
    </location>
</feature>
<comment type="catalytic activity">
    <reaction evidence="6">
        <text>2 a quinone + NADH + H(+) = 2 a 1,4-benzosemiquinone + NAD(+)</text>
        <dbReference type="Rhea" id="RHEA:65952"/>
        <dbReference type="ChEBI" id="CHEBI:15378"/>
        <dbReference type="ChEBI" id="CHEBI:57540"/>
        <dbReference type="ChEBI" id="CHEBI:57945"/>
        <dbReference type="ChEBI" id="CHEBI:132124"/>
        <dbReference type="ChEBI" id="CHEBI:134225"/>
    </reaction>
</comment>
<dbReference type="PANTHER" id="PTHR43741:SF7">
    <property type="entry name" value="FMN-DEPENDENT NADH:QUINONE OXIDOREDUCTASE"/>
    <property type="match status" value="1"/>
</dbReference>
<evidence type="ECO:0000313" key="9">
    <source>
        <dbReference type="Proteomes" id="UP000294743"/>
    </source>
</evidence>
<dbReference type="EMBL" id="SODD01000066">
    <property type="protein sequence ID" value="TDW08852.1"/>
    <property type="molecule type" value="Genomic_DNA"/>
</dbReference>
<dbReference type="GO" id="GO:0016652">
    <property type="term" value="F:oxidoreductase activity, acting on NAD(P)H as acceptor"/>
    <property type="evidence" value="ECO:0007669"/>
    <property type="project" value="UniProtKB-UniRule"/>
</dbReference>
<dbReference type="InterPro" id="IPR023048">
    <property type="entry name" value="NADH:quinone_OxRdtase_FMN_depd"/>
</dbReference>
<dbReference type="Gene3D" id="3.40.50.360">
    <property type="match status" value="1"/>
</dbReference>
<dbReference type="OrthoDB" id="9805013at2"/>
<comment type="cofactor">
    <cofactor evidence="6">
        <name>FMN</name>
        <dbReference type="ChEBI" id="CHEBI:58210"/>
    </cofactor>
    <text evidence="6">Binds 1 FMN per subunit.</text>
</comment>